<reference evidence="3 4" key="1">
    <citation type="submission" date="2023-10" db="EMBL/GenBank/DDBJ databases">
        <title>Characteristics and mechanism of a salt-tolerant marine origin heterotrophic nitrifying- aerobic denitrifying bacteria Marinobacter xestospongiae HN1.</title>
        <authorList>
            <person name="Qi R."/>
        </authorList>
    </citation>
    <scope>NUCLEOTIDE SEQUENCE [LARGE SCALE GENOMIC DNA]</scope>
    <source>
        <strain evidence="3 4">HN1</strain>
    </source>
</reference>
<proteinExistence type="predicted"/>
<evidence type="ECO:0000256" key="1">
    <source>
        <dbReference type="SAM" id="MobiDB-lite"/>
    </source>
</evidence>
<feature type="region of interest" description="Disordered" evidence="1">
    <location>
        <begin position="76"/>
        <end position="127"/>
    </location>
</feature>
<protein>
    <submittedName>
        <fullName evidence="3">Uncharacterized protein</fullName>
    </submittedName>
</protein>
<dbReference type="RefSeq" id="WP_316973122.1">
    <property type="nucleotide sequence ID" value="NZ_JAWIIJ010000003.1"/>
</dbReference>
<gene>
    <name evidence="3" type="ORF">RYS15_06540</name>
</gene>
<accession>A0ABU3VVP3</accession>
<comment type="caution">
    <text evidence="3">The sequence shown here is derived from an EMBL/GenBank/DDBJ whole genome shotgun (WGS) entry which is preliminary data.</text>
</comment>
<dbReference type="EMBL" id="JAWIIJ010000003">
    <property type="protein sequence ID" value="MDV2078334.1"/>
    <property type="molecule type" value="Genomic_DNA"/>
</dbReference>
<evidence type="ECO:0000256" key="2">
    <source>
        <dbReference type="SAM" id="SignalP"/>
    </source>
</evidence>
<keyword evidence="2" id="KW-0732">Signal</keyword>
<feature type="chain" id="PRO_5046904926" evidence="2">
    <location>
        <begin position="23"/>
        <end position="282"/>
    </location>
</feature>
<organism evidence="3 4">
    <name type="scientific">Marinobacter xestospongiae</name>
    <dbReference type="NCBI Taxonomy" id="994319"/>
    <lineage>
        <taxon>Bacteria</taxon>
        <taxon>Pseudomonadati</taxon>
        <taxon>Pseudomonadota</taxon>
        <taxon>Gammaproteobacteria</taxon>
        <taxon>Pseudomonadales</taxon>
        <taxon>Marinobacteraceae</taxon>
        <taxon>Marinobacter</taxon>
    </lineage>
</organism>
<sequence length="282" mass="30537">MRRYLRILGLLACGCLSAPVLADCAASARTALEHAYCDVVAAGGRQGQPRFEDFRRNTPRVQALLLKRPARRVGVAVPEGAENAPTTKPADVPSTTTAPSSLPARPAAVSGEQAEPEPPADPVTPGLARCQLAGDRIDCPDRRFQLARNQPNHRLAEGVLAAGNRLGLATYQGDPDDEAALRRYLSDAYDRYIHKMLGIGLGGVTLSFTEFYHGYHRHRASGVEYAQRLEHTFQLLKQDKRTRAVPARLSASLPEDLAFCDIIAATVVVCDGGSENWVFVAP</sequence>
<feature type="signal peptide" evidence="2">
    <location>
        <begin position="1"/>
        <end position="22"/>
    </location>
</feature>
<evidence type="ECO:0000313" key="4">
    <source>
        <dbReference type="Proteomes" id="UP001269819"/>
    </source>
</evidence>
<keyword evidence="4" id="KW-1185">Reference proteome</keyword>
<evidence type="ECO:0000313" key="3">
    <source>
        <dbReference type="EMBL" id="MDV2078334.1"/>
    </source>
</evidence>
<name>A0ABU3VVP3_9GAMM</name>
<dbReference type="Proteomes" id="UP001269819">
    <property type="component" value="Unassembled WGS sequence"/>
</dbReference>